<dbReference type="InterPro" id="IPR018222">
    <property type="entry name" value="Nuclear_transport_factor_2_euk"/>
</dbReference>
<evidence type="ECO:0000259" key="5">
    <source>
        <dbReference type="PROSITE" id="PS50177"/>
    </source>
</evidence>
<dbReference type="Gene3D" id="3.30.70.330">
    <property type="match status" value="1"/>
</dbReference>
<dbReference type="SMART" id="SM00360">
    <property type="entry name" value="RRM"/>
    <property type="match status" value="1"/>
</dbReference>
<dbReference type="Gene3D" id="3.10.450.50">
    <property type="match status" value="1"/>
</dbReference>
<dbReference type="EMBL" id="HG996466">
    <property type="protein sequence ID" value="CAG1859853.1"/>
    <property type="molecule type" value="Genomic_DNA"/>
</dbReference>
<evidence type="ECO:0000256" key="1">
    <source>
        <dbReference type="ARBA" id="ARBA00022884"/>
    </source>
</evidence>
<dbReference type="PROSITE" id="PS50102">
    <property type="entry name" value="RRM"/>
    <property type="match status" value="1"/>
</dbReference>
<evidence type="ECO:0000256" key="3">
    <source>
        <dbReference type="SAM" id="MobiDB-lite"/>
    </source>
</evidence>
<dbReference type="AlphaFoldDB" id="A0A8D7B4Y1"/>
<feature type="compositionally biased region" description="Gly residues" evidence="3">
    <location>
        <begin position="479"/>
        <end position="493"/>
    </location>
</feature>
<evidence type="ECO:0000256" key="2">
    <source>
        <dbReference type="PROSITE-ProRule" id="PRU00176"/>
    </source>
</evidence>
<dbReference type="Pfam" id="PF02136">
    <property type="entry name" value="NTF2"/>
    <property type="match status" value="1"/>
</dbReference>
<dbReference type="GO" id="GO:0003723">
    <property type="term" value="F:RNA binding"/>
    <property type="evidence" value="ECO:0007669"/>
    <property type="project" value="UniProtKB-UniRule"/>
</dbReference>
<dbReference type="SUPFAM" id="SSF54427">
    <property type="entry name" value="NTF2-like"/>
    <property type="match status" value="1"/>
</dbReference>
<organism evidence="6">
    <name type="scientific">Musa acuminata subsp. malaccensis</name>
    <name type="common">Wild banana</name>
    <name type="synonym">Musa malaccensis</name>
    <dbReference type="NCBI Taxonomy" id="214687"/>
    <lineage>
        <taxon>Eukaryota</taxon>
        <taxon>Viridiplantae</taxon>
        <taxon>Streptophyta</taxon>
        <taxon>Embryophyta</taxon>
        <taxon>Tracheophyta</taxon>
        <taxon>Spermatophyta</taxon>
        <taxon>Magnoliopsida</taxon>
        <taxon>Liliopsida</taxon>
        <taxon>Zingiberales</taxon>
        <taxon>Musaceae</taxon>
        <taxon>Musa</taxon>
    </lineage>
</organism>
<dbReference type="PANTHER" id="PTHR10693:SF75">
    <property type="entry name" value="NUCLEAR TRANSPORT FACTOR 2"/>
    <property type="match status" value="1"/>
</dbReference>
<dbReference type="CDD" id="cd00780">
    <property type="entry name" value="NTF2"/>
    <property type="match status" value="1"/>
</dbReference>
<dbReference type="GO" id="GO:0005737">
    <property type="term" value="C:cytoplasm"/>
    <property type="evidence" value="ECO:0007669"/>
    <property type="project" value="UniProtKB-ARBA"/>
</dbReference>
<proteinExistence type="predicted"/>
<gene>
    <name evidence="6" type="ORF">GSMUA_301480.1</name>
</gene>
<evidence type="ECO:0000259" key="4">
    <source>
        <dbReference type="PROSITE" id="PS50102"/>
    </source>
</evidence>
<feature type="domain" description="NTF2" evidence="5">
    <location>
        <begin position="17"/>
        <end position="134"/>
    </location>
</feature>
<dbReference type="InterPro" id="IPR002075">
    <property type="entry name" value="NTF2_dom"/>
</dbReference>
<reference evidence="6" key="1">
    <citation type="submission" date="2021-03" db="EMBL/GenBank/DDBJ databases">
        <authorList>
            <consortium name="Genoscope - CEA"/>
            <person name="William W."/>
        </authorList>
    </citation>
    <scope>NUCLEOTIDE SEQUENCE</scope>
    <source>
        <strain evidence="6">Doubled-haploid Pahang</strain>
    </source>
</reference>
<accession>A0A8D7B4Y1</accession>
<dbReference type="Pfam" id="PF00076">
    <property type="entry name" value="RRM_1"/>
    <property type="match status" value="1"/>
</dbReference>
<feature type="region of interest" description="Disordered" evidence="3">
    <location>
        <begin position="274"/>
        <end position="294"/>
    </location>
</feature>
<feature type="domain" description="RRM" evidence="4">
    <location>
        <begin position="302"/>
        <end position="379"/>
    </location>
</feature>
<dbReference type="FunFam" id="3.10.450.50:FF:000003">
    <property type="entry name" value="Nuclear transport factor 2 family protein"/>
    <property type="match status" value="1"/>
</dbReference>
<dbReference type="PANTHER" id="PTHR10693">
    <property type="entry name" value="RAS GTPASE-ACTIVATING PROTEIN-BINDING PROTEIN"/>
    <property type="match status" value="1"/>
</dbReference>
<dbReference type="InterPro" id="IPR000504">
    <property type="entry name" value="RRM_dom"/>
</dbReference>
<sequence>MALPAASPVSSLTPQVIGSAFVQQYYHILHQSPEMVHKFYQDSSTVNRPNSDGEMTSVMSVQAINDMIMSLDFRNCFTEIETADSQISYQNGVLIVVTGSFIGQDAIRRKFAQSFFLAPQEKGGYFVLNDVFRFLIPISPEAGTEIFYELGTFSWDKLTFLCPFAEPTCQEHDAPETPLLEENADNMEELPNQSEDGGSGFDDEVIVDPPADTGESDSQTVHEVIASGGQDDLPKKSYASIVKVMKGSSSPVPVYTTPKEKVEVAPQEPVIVSPAPASTPEVSHPASNNFPENNNNVEEEGHSIYIRNLSLNATAEQVEEEFKKFGPIKPGGVQVRSHKVERYCFGFVEFESLKSMQAAIEASPVMIGGRQAIVEEKRTTTRGKFASSPIVNGVVTNNGTGNSGRGRFQLGRGAFRNDNFRGRGSFSSNMGYRRNEFRNRAEYSGRGWGPGFRGSDGYQQRTFQNGDGMIEQRTFQNGDGDGMIVGRSRGGGPKITAVSA</sequence>
<dbReference type="InterPro" id="IPR012677">
    <property type="entry name" value="Nucleotide-bd_a/b_plait_sf"/>
</dbReference>
<dbReference type="SUPFAM" id="SSF54928">
    <property type="entry name" value="RNA-binding domain, RBD"/>
    <property type="match status" value="1"/>
</dbReference>
<dbReference type="CDD" id="cd00590">
    <property type="entry name" value="RRM_SF"/>
    <property type="match status" value="1"/>
</dbReference>
<protein>
    <submittedName>
        <fullName evidence="6">(wild Malaysian banana) hypothetical protein</fullName>
    </submittedName>
</protein>
<dbReference type="PROSITE" id="PS50177">
    <property type="entry name" value="NTF2_DOMAIN"/>
    <property type="match status" value="1"/>
</dbReference>
<feature type="region of interest" description="Disordered" evidence="3">
    <location>
        <begin position="189"/>
        <end position="217"/>
    </location>
</feature>
<dbReference type="InterPro" id="IPR032710">
    <property type="entry name" value="NTF2-like_dom_sf"/>
</dbReference>
<name>A0A8D7B4Y1_MUSAM</name>
<dbReference type="InterPro" id="IPR035979">
    <property type="entry name" value="RBD_domain_sf"/>
</dbReference>
<feature type="region of interest" description="Disordered" evidence="3">
    <location>
        <begin position="475"/>
        <end position="500"/>
    </location>
</feature>
<dbReference type="InterPro" id="IPR039539">
    <property type="entry name" value="Ras_GTPase_bind_prot"/>
</dbReference>
<evidence type="ECO:0000313" key="6">
    <source>
        <dbReference type="EMBL" id="CAG1859853.1"/>
    </source>
</evidence>
<keyword evidence="1 2" id="KW-0694">RNA-binding</keyword>